<dbReference type="NCBIfam" id="NF007032">
    <property type="entry name" value="PRK09496.1-4"/>
    <property type="match status" value="1"/>
</dbReference>
<dbReference type="Proteomes" id="UP000192418">
    <property type="component" value="Unassembled WGS sequence"/>
</dbReference>
<evidence type="ECO:0000256" key="2">
    <source>
        <dbReference type="ARBA" id="ARBA00022448"/>
    </source>
</evidence>
<evidence type="ECO:0000256" key="3">
    <source>
        <dbReference type="ARBA" id="ARBA00022538"/>
    </source>
</evidence>
<dbReference type="PANTHER" id="PTHR43833:SF5">
    <property type="entry name" value="TRK SYSTEM POTASSIUM UPTAKE PROTEIN TRKA"/>
    <property type="match status" value="1"/>
</dbReference>
<keyword evidence="3" id="KW-0633">Potassium transport</keyword>
<dbReference type="NCBIfam" id="NF007039">
    <property type="entry name" value="PRK09496.3-2"/>
    <property type="match status" value="1"/>
</dbReference>
<dbReference type="GO" id="GO:0015079">
    <property type="term" value="F:potassium ion transmembrane transporter activity"/>
    <property type="evidence" value="ECO:0007669"/>
    <property type="project" value="InterPro"/>
</dbReference>
<gene>
    <name evidence="9" type="ORF">SAMN02746065_10198</name>
</gene>
<keyword evidence="5" id="KW-0520">NAD</keyword>
<dbReference type="InterPro" id="IPR036291">
    <property type="entry name" value="NAD(P)-bd_dom_sf"/>
</dbReference>
<dbReference type="SUPFAM" id="SSF116726">
    <property type="entry name" value="TrkA C-terminal domain-like"/>
    <property type="match status" value="2"/>
</dbReference>
<dbReference type="AlphaFoldDB" id="A0A1W1YJH4"/>
<evidence type="ECO:0000259" key="8">
    <source>
        <dbReference type="PROSITE" id="PS51202"/>
    </source>
</evidence>
<keyword evidence="2" id="KW-0813">Transport</keyword>
<dbReference type="PROSITE" id="PS51202">
    <property type="entry name" value="RCK_C"/>
    <property type="match status" value="2"/>
</dbReference>
<dbReference type="PROSITE" id="PS51201">
    <property type="entry name" value="RCK_N"/>
    <property type="match status" value="2"/>
</dbReference>
<evidence type="ECO:0000256" key="5">
    <source>
        <dbReference type="ARBA" id="ARBA00023027"/>
    </source>
</evidence>
<evidence type="ECO:0000313" key="9">
    <source>
        <dbReference type="EMBL" id="SMC36293.1"/>
    </source>
</evidence>
<keyword evidence="6" id="KW-0406">Ion transport</keyword>
<keyword evidence="4" id="KW-0630">Potassium</keyword>
<evidence type="ECO:0000256" key="4">
    <source>
        <dbReference type="ARBA" id="ARBA00022958"/>
    </source>
</evidence>
<dbReference type="InterPro" id="IPR050721">
    <property type="entry name" value="Trk_Ktr_HKT_K-transport"/>
</dbReference>
<evidence type="ECO:0000256" key="6">
    <source>
        <dbReference type="ARBA" id="ARBA00023065"/>
    </source>
</evidence>
<feature type="domain" description="RCK C-terminal" evidence="8">
    <location>
        <begin position="142"/>
        <end position="226"/>
    </location>
</feature>
<dbReference type="EMBL" id="FWXY01000001">
    <property type="protein sequence ID" value="SMC36293.1"/>
    <property type="molecule type" value="Genomic_DNA"/>
</dbReference>
<evidence type="ECO:0000313" key="10">
    <source>
        <dbReference type="Proteomes" id="UP000192418"/>
    </source>
</evidence>
<feature type="domain" description="RCK N-terminal" evidence="7">
    <location>
        <begin position="1"/>
        <end position="122"/>
    </location>
</feature>
<dbReference type="RefSeq" id="WP_084066419.1">
    <property type="nucleotide sequence ID" value="NZ_FWXY01000001.1"/>
</dbReference>
<dbReference type="Pfam" id="PF02080">
    <property type="entry name" value="TrkA_C"/>
    <property type="match status" value="2"/>
</dbReference>
<dbReference type="Pfam" id="PF02254">
    <property type="entry name" value="TrkA_N"/>
    <property type="match status" value="2"/>
</dbReference>
<dbReference type="NCBIfam" id="NF007041">
    <property type="entry name" value="PRK09496.3-4"/>
    <property type="match status" value="1"/>
</dbReference>
<sequence>MKIIIVGAGEVGYHIASRLAFENKDVVVIDKSMEAIRRITENLDVQGITASGSSPETLEQAGIRQAEILLAVTDSDEANLVACLMADMLSPATRTLARIRNAHYDNYHDAFKAAPPHINTVINPEIEVVKTIHRLMKIPAAVDMGELVEGRVKFVGLRLDKHSPMAGVRLKDFASMFGQTRPLIAAVVRRQELIIPRGEHRLEVGDLVYFICENERLKETVALFDTTTIPLRRVMIVGGGRIGERLATLLEKQSIHTKIIEADMDRCHVLSEGMSKAVVLHGDGSDQNLLLEENVGDADVVVALTNDEETNILVSLLAKNLGARSTITKVSKFSYIPLMSTIGLQKVVSPRLSAISSILHDVRKGKVLSAISVLGEEAEMIEAMALETSAVTGRPLKKISFPKGAILVSIIREDAIMIPSGESVVEPGDRIIIFARRQVVHKLEKMLTVKLEFF</sequence>
<proteinExistence type="predicted"/>
<dbReference type="InterPro" id="IPR003148">
    <property type="entry name" value="RCK_N"/>
</dbReference>
<feature type="domain" description="RCK N-terminal" evidence="7">
    <location>
        <begin position="231"/>
        <end position="348"/>
    </location>
</feature>
<name>A0A1W1YJH4_9BACT</name>
<dbReference type="InterPro" id="IPR006037">
    <property type="entry name" value="RCK_C"/>
</dbReference>
<dbReference type="STRING" id="1121400.SAMN02746065_10198"/>
<keyword evidence="10" id="KW-1185">Reference proteome</keyword>
<dbReference type="SUPFAM" id="SSF51735">
    <property type="entry name" value="NAD(P)-binding Rossmann-fold domains"/>
    <property type="match status" value="2"/>
</dbReference>
<accession>A0A1W1YJH4</accession>
<dbReference type="NCBIfam" id="NF007031">
    <property type="entry name" value="PRK09496.1-2"/>
    <property type="match status" value="1"/>
</dbReference>
<dbReference type="InterPro" id="IPR006036">
    <property type="entry name" value="K_uptake_TrkA"/>
</dbReference>
<dbReference type="PANTHER" id="PTHR43833">
    <property type="entry name" value="POTASSIUM CHANNEL PROTEIN 2-RELATED-RELATED"/>
    <property type="match status" value="1"/>
</dbReference>
<dbReference type="Gene3D" id="3.30.70.1450">
    <property type="entry name" value="Regulator of K+ conductance, C-terminal domain"/>
    <property type="match status" value="2"/>
</dbReference>
<dbReference type="GO" id="GO:0005886">
    <property type="term" value="C:plasma membrane"/>
    <property type="evidence" value="ECO:0007669"/>
    <property type="project" value="InterPro"/>
</dbReference>
<evidence type="ECO:0000256" key="1">
    <source>
        <dbReference type="ARBA" id="ARBA00017378"/>
    </source>
</evidence>
<evidence type="ECO:0000259" key="7">
    <source>
        <dbReference type="PROSITE" id="PS51201"/>
    </source>
</evidence>
<dbReference type="OrthoDB" id="9775180at2"/>
<feature type="domain" description="RCK C-terminal" evidence="8">
    <location>
        <begin position="368"/>
        <end position="449"/>
    </location>
</feature>
<reference evidence="9 10" key="1">
    <citation type="submission" date="2017-04" db="EMBL/GenBank/DDBJ databases">
        <authorList>
            <person name="Afonso C.L."/>
            <person name="Miller P.J."/>
            <person name="Scott M.A."/>
            <person name="Spackman E."/>
            <person name="Goraichik I."/>
            <person name="Dimitrov K.M."/>
            <person name="Suarez D.L."/>
            <person name="Swayne D.E."/>
        </authorList>
    </citation>
    <scope>NUCLEOTIDE SEQUENCE [LARGE SCALE GENOMIC DNA]</scope>
    <source>
        <strain evidence="9 10">DSM 3385</strain>
    </source>
</reference>
<protein>
    <recommendedName>
        <fullName evidence="1">Trk system potassium uptake protein TrkA</fullName>
    </recommendedName>
</protein>
<dbReference type="InterPro" id="IPR036721">
    <property type="entry name" value="RCK_C_sf"/>
</dbReference>
<organism evidence="9 10">
    <name type="scientific">Desulfocicer vacuolatum DSM 3385</name>
    <dbReference type="NCBI Taxonomy" id="1121400"/>
    <lineage>
        <taxon>Bacteria</taxon>
        <taxon>Pseudomonadati</taxon>
        <taxon>Thermodesulfobacteriota</taxon>
        <taxon>Desulfobacteria</taxon>
        <taxon>Desulfobacterales</taxon>
        <taxon>Desulfobacteraceae</taxon>
        <taxon>Desulfocicer</taxon>
    </lineage>
</organism>
<dbReference type="PRINTS" id="PR00335">
    <property type="entry name" value="KUPTAKETRKA"/>
</dbReference>
<dbReference type="Gene3D" id="3.40.50.720">
    <property type="entry name" value="NAD(P)-binding Rossmann-like Domain"/>
    <property type="match status" value="2"/>
</dbReference>